<name>A0A9N7YRK6_PLEPL</name>
<evidence type="ECO:0000256" key="1">
    <source>
        <dbReference type="SAM" id="MobiDB-lite"/>
    </source>
</evidence>
<reference evidence="2" key="1">
    <citation type="submission" date="2020-03" db="EMBL/GenBank/DDBJ databases">
        <authorList>
            <person name="Weist P."/>
        </authorList>
    </citation>
    <scope>NUCLEOTIDE SEQUENCE</scope>
</reference>
<proteinExistence type="predicted"/>
<feature type="region of interest" description="Disordered" evidence="1">
    <location>
        <begin position="19"/>
        <end position="44"/>
    </location>
</feature>
<keyword evidence="3" id="KW-1185">Reference proteome</keyword>
<gene>
    <name evidence="2" type="ORF">PLEPLA_LOCUS25034</name>
</gene>
<sequence>MEACEALALAFITSVPEASSVDRPAPSAASDPHREALKPRELPTLTSENIRSVTQSSATPFRQEAAAEPITWNSGFAPITPVLRLFPLCHTFLLFSSLLQQRAPDRELGRLAGDTVEPWAAVKPDVSLGSWAPLALDGCVHSRDILASIRSSGRKWRRIVHLWPLPAEVTAASLTVEHPQKLAKCLSTMGPVCTLPDRDGKQAQEGRCEQFVLTCGGG</sequence>
<evidence type="ECO:0000313" key="3">
    <source>
        <dbReference type="Proteomes" id="UP001153269"/>
    </source>
</evidence>
<accession>A0A9N7YRK6</accession>
<evidence type="ECO:0000313" key="2">
    <source>
        <dbReference type="EMBL" id="CAB1437001.1"/>
    </source>
</evidence>
<dbReference type="Proteomes" id="UP001153269">
    <property type="component" value="Unassembled WGS sequence"/>
</dbReference>
<feature type="compositionally biased region" description="Basic and acidic residues" evidence="1">
    <location>
        <begin position="31"/>
        <end position="41"/>
    </location>
</feature>
<dbReference type="AlphaFoldDB" id="A0A9N7YRK6"/>
<organism evidence="2 3">
    <name type="scientific">Pleuronectes platessa</name>
    <name type="common">European plaice</name>
    <dbReference type="NCBI Taxonomy" id="8262"/>
    <lineage>
        <taxon>Eukaryota</taxon>
        <taxon>Metazoa</taxon>
        <taxon>Chordata</taxon>
        <taxon>Craniata</taxon>
        <taxon>Vertebrata</taxon>
        <taxon>Euteleostomi</taxon>
        <taxon>Actinopterygii</taxon>
        <taxon>Neopterygii</taxon>
        <taxon>Teleostei</taxon>
        <taxon>Neoteleostei</taxon>
        <taxon>Acanthomorphata</taxon>
        <taxon>Carangaria</taxon>
        <taxon>Pleuronectiformes</taxon>
        <taxon>Pleuronectoidei</taxon>
        <taxon>Pleuronectidae</taxon>
        <taxon>Pleuronectes</taxon>
    </lineage>
</organism>
<protein>
    <submittedName>
        <fullName evidence="2">Uncharacterized protein</fullName>
    </submittedName>
</protein>
<dbReference type="EMBL" id="CADEAL010001968">
    <property type="protein sequence ID" value="CAB1437001.1"/>
    <property type="molecule type" value="Genomic_DNA"/>
</dbReference>
<comment type="caution">
    <text evidence="2">The sequence shown here is derived from an EMBL/GenBank/DDBJ whole genome shotgun (WGS) entry which is preliminary data.</text>
</comment>